<organism evidence="2 3">
    <name type="scientific">Mangrovimonas yunxiaonensis</name>
    <dbReference type="NCBI Taxonomy" id="1197477"/>
    <lineage>
        <taxon>Bacteria</taxon>
        <taxon>Pseudomonadati</taxon>
        <taxon>Bacteroidota</taxon>
        <taxon>Flavobacteriia</taxon>
        <taxon>Flavobacteriales</taxon>
        <taxon>Flavobacteriaceae</taxon>
        <taxon>Mangrovimonas</taxon>
    </lineage>
</organism>
<dbReference type="Proteomes" id="UP000028521">
    <property type="component" value="Unassembled WGS sequence"/>
</dbReference>
<dbReference type="STRING" id="1197477.IA57_00165"/>
<keyword evidence="1" id="KW-0175">Coiled coil</keyword>
<evidence type="ECO:0008006" key="4">
    <source>
        <dbReference type="Google" id="ProtNLM"/>
    </source>
</evidence>
<name>A0A084TN07_9FLAO</name>
<keyword evidence="3" id="KW-1185">Reference proteome</keyword>
<comment type="caution">
    <text evidence="2">The sequence shown here is derived from an EMBL/GenBank/DDBJ whole genome shotgun (WGS) entry which is preliminary data.</text>
</comment>
<reference evidence="3" key="2">
    <citation type="submission" date="2014-07" db="EMBL/GenBank/DDBJ databases">
        <title>Genome sequence of Mangrovimonas yunxiaonensis.</title>
        <authorList>
            <person name="Li Y."/>
            <person name="Zheng T."/>
        </authorList>
    </citation>
    <scope>NUCLEOTIDE SEQUENCE [LARGE SCALE GENOMIC DNA]</scope>
    <source>
        <strain evidence="3">LY01</strain>
    </source>
</reference>
<dbReference type="RefSeq" id="WP_036117633.1">
    <property type="nucleotide sequence ID" value="NZ_BMET01000008.1"/>
</dbReference>
<dbReference type="eggNOG" id="ENOG50330X7">
    <property type="taxonomic scope" value="Bacteria"/>
</dbReference>
<protein>
    <recommendedName>
        <fullName evidence="4">Mis12-Mtw1 protein family</fullName>
    </recommendedName>
</protein>
<evidence type="ECO:0000313" key="3">
    <source>
        <dbReference type="Proteomes" id="UP000028521"/>
    </source>
</evidence>
<reference evidence="2 3" key="1">
    <citation type="journal article" date="2014" name="Genome Announc.">
        <title>Draft Genome Sequence of the Algicidal Bacterium Mangrovimonas yunxiaonensis Strain LY01.</title>
        <authorList>
            <person name="Li Y."/>
            <person name="Zhu H."/>
            <person name="Li C."/>
            <person name="Zhang H."/>
            <person name="Chen Z."/>
            <person name="Zheng W."/>
            <person name="Xu H."/>
            <person name="Zheng T."/>
        </authorList>
    </citation>
    <scope>NUCLEOTIDE SEQUENCE [LARGE SCALE GENOMIC DNA]</scope>
    <source>
        <strain evidence="2 3">LY01</strain>
    </source>
</reference>
<evidence type="ECO:0000313" key="2">
    <source>
        <dbReference type="EMBL" id="KFB02093.1"/>
    </source>
</evidence>
<evidence type="ECO:0000256" key="1">
    <source>
        <dbReference type="SAM" id="Coils"/>
    </source>
</evidence>
<dbReference type="AlphaFoldDB" id="A0A084TN07"/>
<accession>A0A084TN07</accession>
<gene>
    <name evidence="2" type="ORF">IA57_00165</name>
</gene>
<proteinExistence type="predicted"/>
<sequence length="96" mass="11083">MSGIEQLVERLEKSIEETLLKMDALQQTNEQLEQALQLAHEKLQAQTQISTAWEDKFEALKMANTMLGSDNNKRETKLKINTLIREIDYCISELSE</sequence>
<dbReference type="OrthoDB" id="1467932at2"/>
<feature type="coiled-coil region" evidence="1">
    <location>
        <begin position="1"/>
        <end position="49"/>
    </location>
</feature>
<dbReference type="EMBL" id="JPFK01000002">
    <property type="protein sequence ID" value="KFB02093.1"/>
    <property type="molecule type" value="Genomic_DNA"/>
</dbReference>